<reference evidence="3" key="1">
    <citation type="submission" date="2016-11" db="EMBL/GenBank/DDBJ databases">
        <authorList>
            <person name="Varghese N."/>
            <person name="Submissions S."/>
        </authorList>
    </citation>
    <scope>NUCLEOTIDE SEQUENCE [LARGE SCALE GENOMIC DNA]</scope>
    <source>
        <strain evidence="3">DSM 15285</strain>
    </source>
</reference>
<feature type="transmembrane region" description="Helical" evidence="1">
    <location>
        <begin position="51"/>
        <end position="69"/>
    </location>
</feature>
<feature type="transmembrane region" description="Helical" evidence="1">
    <location>
        <begin position="26"/>
        <end position="44"/>
    </location>
</feature>
<keyword evidence="3" id="KW-1185">Reference proteome</keyword>
<name>A0A1M5NI14_9FIRM</name>
<dbReference type="Proteomes" id="UP000242520">
    <property type="component" value="Unassembled WGS sequence"/>
</dbReference>
<evidence type="ECO:0008006" key="4">
    <source>
        <dbReference type="Google" id="ProtNLM"/>
    </source>
</evidence>
<gene>
    <name evidence="2" type="ORF">SAMN02744040_00048</name>
</gene>
<evidence type="ECO:0000313" key="3">
    <source>
        <dbReference type="Proteomes" id="UP000242520"/>
    </source>
</evidence>
<evidence type="ECO:0000256" key="1">
    <source>
        <dbReference type="SAM" id="Phobius"/>
    </source>
</evidence>
<evidence type="ECO:0000313" key="2">
    <source>
        <dbReference type="EMBL" id="SHG89095.1"/>
    </source>
</evidence>
<dbReference type="STRING" id="1123350.SAMN02744040_00048"/>
<dbReference type="AlphaFoldDB" id="A0A1M5NI14"/>
<keyword evidence="1" id="KW-1133">Transmembrane helix</keyword>
<keyword evidence="1" id="KW-0472">Membrane</keyword>
<dbReference type="RefSeq" id="WP_207645957.1">
    <property type="nucleotide sequence ID" value="NZ_FQXH01000005.1"/>
</dbReference>
<protein>
    <recommendedName>
        <fullName evidence="4">Phage holin family Hol44, holin superfamily V</fullName>
    </recommendedName>
</protein>
<dbReference type="EMBL" id="FQXH01000005">
    <property type="protein sequence ID" value="SHG89095.1"/>
    <property type="molecule type" value="Genomic_DNA"/>
</dbReference>
<sequence length="78" mass="8299">MINPIMISLIIGITQAIKIAGLPKKFAPIVSLVLGIIMCVFFESKGDIKQSVLDGIILGLTASGLFSGYKSMTKNSKN</sequence>
<keyword evidence="1" id="KW-0812">Transmembrane</keyword>
<accession>A0A1M5NI14</accession>
<organism evidence="2 3">
    <name type="scientific">Tepidibacter thalassicus DSM 15285</name>
    <dbReference type="NCBI Taxonomy" id="1123350"/>
    <lineage>
        <taxon>Bacteria</taxon>
        <taxon>Bacillati</taxon>
        <taxon>Bacillota</taxon>
        <taxon>Clostridia</taxon>
        <taxon>Peptostreptococcales</taxon>
        <taxon>Peptostreptococcaceae</taxon>
        <taxon>Tepidibacter</taxon>
    </lineage>
</organism>
<proteinExistence type="predicted"/>